<feature type="domain" description="Phosphomevalonate dehydratase small subunit-like" evidence="3">
    <location>
        <begin position="21"/>
        <end position="95"/>
    </location>
</feature>
<dbReference type="GO" id="GO:0016829">
    <property type="term" value="F:lyase activity"/>
    <property type="evidence" value="ECO:0007669"/>
    <property type="project" value="UniProtKB-KW"/>
</dbReference>
<organism evidence="5">
    <name type="scientific">Alloyangia sp. H15</name>
    <dbReference type="NCBI Taxonomy" id="3029062"/>
    <lineage>
        <taxon>Bacteria</taxon>
        <taxon>Pseudomonadati</taxon>
        <taxon>Pseudomonadota</taxon>
        <taxon>Alphaproteobacteria</taxon>
        <taxon>Rhodobacterales</taxon>
        <taxon>Roseobacteraceae</taxon>
        <taxon>Alloyangia</taxon>
    </lineage>
</organism>
<dbReference type="AlphaFoldDB" id="A0AAU8AKN5"/>
<dbReference type="CDD" id="cd01356">
    <property type="entry name" value="AcnX_swivel"/>
    <property type="match status" value="1"/>
</dbReference>
<proteinExistence type="predicted"/>
<accession>A0AAU8AKN5</accession>
<evidence type="ECO:0000259" key="4">
    <source>
        <dbReference type="Pfam" id="PF04412"/>
    </source>
</evidence>
<dbReference type="InterPro" id="IPR002840">
    <property type="entry name" value="PMDh-S-like_dom"/>
</dbReference>
<gene>
    <name evidence="5" type="ORF">PVT71_20660</name>
</gene>
<dbReference type="PANTHER" id="PTHR36577">
    <property type="entry name" value="DUF521 DOMAIN PROTEIN (AFU_ORTHOLOGUE AFUA_6G00490)"/>
    <property type="match status" value="1"/>
</dbReference>
<evidence type="ECO:0000256" key="2">
    <source>
        <dbReference type="ARBA" id="ARBA00023239"/>
    </source>
</evidence>
<dbReference type="SUPFAM" id="SSF52016">
    <property type="entry name" value="LeuD/IlvD-like"/>
    <property type="match status" value="1"/>
</dbReference>
<reference evidence="5" key="1">
    <citation type="submission" date="2023-02" db="EMBL/GenBank/DDBJ databases">
        <title>Description and genomic characterization of Salipiger bruguierae sp. nov., isolated from the sediment of mangrove plant Bruguiera sexangula.</title>
        <authorList>
            <person name="Long M."/>
        </authorList>
    </citation>
    <scope>NUCLEOTIDE SEQUENCE</scope>
    <source>
        <strain evidence="5">H15</strain>
    </source>
</reference>
<sequence length="570" mass="59935">MQRSIVAATVQGPILLCDEGLSVWGGVDPVTGRIIDALHPQHGQSLAGHVVMMPTSRGSCTGSGVLLGLAFAGAAPKALVFREGEDILTLGALVAARLFGHEIAVLRLSADTYDALARESHAEITPTRLRAGGLDRELSGAEGTTLELTDADRAFLDGAHGEAARLAMEIITTMAVAQGATELVDVSRVHIDGCIYASPAFLTFARAMADKGGRVRVPTTMNAISVDHANWRAQGVAEDFGLPASQLADAYVEMGARPSFTCAPYLLADRPAEGEDIAWAESNAVIYANSVLGARTVKHADFMDLCIALTGRAARAGVYLPQNRAPRRIIDVTRPEGADDAFWPMLGWLAGQAAPDRIPLIRGLEESAPSEDDLKALCAAYGTTSASPMLHVAGITPEAGLAPTPDADRVSIGPEDFARLWREFNKGAAEVDLVAFGSPHFSASECAALADLMDRRQVHPNVAAIVTLGRATLEAITASGVKARLEAAGLRLVPDLCWCSISEPVFPPSAKVLMTNSGKYAHYAPGLSNRAVRFGSLANCAETACTGRAPADPPRWTLANVASPAPSRRA</sequence>
<dbReference type="EMBL" id="CP123385">
    <property type="protein sequence ID" value="XCC95497.1"/>
    <property type="molecule type" value="Genomic_DNA"/>
</dbReference>
<keyword evidence="2" id="KW-0456">Lyase</keyword>
<dbReference type="Gene3D" id="3.50.30.10">
    <property type="entry name" value="Phosphohistidine domain"/>
    <property type="match status" value="1"/>
</dbReference>
<dbReference type="Pfam" id="PF01989">
    <property type="entry name" value="AcnX_swivel_put"/>
    <property type="match status" value="1"/>
</dbReference>
<protein>
    <submittedName>
        <fullName evidence="5">Aconitase family protein</fullName>
    </submittedName>
</protein>
<dbReference type="PANTHER" id="PTHR36577:SF3">
    <property type="entry name" value="DUF521 DOMAIN PROTEIN (AFU_ORTHOLOGUE AFUA_6G00490)"/>
    <property type="match status" value="1"/>
</dbReference>
<dbReference type="InterPro" id="IPR007506">
    <property type="entry name" value="PMDh-L-like_dom"/>
</dbReference>
<dbReference type="RefSeq" id="WP_353474358.1">
    <property type="nucleotide sequence ID" value="NZ_CP123385.1"/>
</dbReference>
<dbReference type="InterPro" id="IPR012047">
    <property type="entry name" value="AcnX"/>
</dbReference>
<name>A0AAU8AKN5_9RHOB</name>
<dbReference type="CDD" id="cd01355">
    <property type="entry name" value="AcnX"/>
    <property type="match status" value="1"/>
</dbReference>
<evidence type="ECO:0000313" key="5">
    <source>
        <dbReference type="EMBL" id="XCC95497.1"/>
    </source>
</evidence>
<feature type="domain" description="Phosphomevalonate dehydratase large subunit-like" evidence="4">
    <location>
        <begin position="146"/>
        <end position="541"/>
    </location>
</feature>
<evidence type="ECO:0000259" key="3">
    <source>
        <dbReference type="Pfam" id="PF01989"/>
    </source>
</evidence>
<dbReference type="Pfam" id="PF04412">
    <property type="entry name" value="AcnX"/>
    <property type="match status" value="1"/>
</dbReference>
<keyword evidence="1" id="KW-0408">Iron</keyword>
<dbReference type="PIRSF" id="PIRSF036630">
    <property type="entry name" value="UCP036630"/>
    <property type="match status" value="1"/>
</dbReference>
<evidence type="ECO:0000256" key="1">
    <source>
        <dbReference type="ARBA" id="ARBA00023004"/>
    </source>
</evidence>